<organism evidence="1 2">
    <name type="scientific">Christiangramia sabulilitoris</name>
    <dbReference type="NCBI Taxonomy" id="2583991"/>
    <lineage>
        <taxon>Bacteria</taxon>
        <taxon>Pseudomonadati</taxon>
        <taxon>Bacteroidota</taxon>
        <taxon>Flavobacteriia</taxon>
        <taxon>Flavobacteriales</taxon>
        <taxon>Flavobacteriaceae</taxon>
        <taxon>Christiangramia</taxon>
    </lineage>
</organism>
<evidence type="ECO:0000313" key="2">
    <source>
        <dbReference type="Proteomes" id="UP000315131"/>
    </source>
</evidence>
<evidence type="ECO:0008006" key="3">
    <source>
        <dbReference type="Google" id="ProtNLM"/>
    </source>
</evidence>
<dbReference type="Proteomes" id="UP000315131">
    <property type="component" value="Unassembled WGS sequence"/>
</dbReference>
<dbReference type="AlphaFoldDB" id="A0A550HWY2"/>
<protein>
    <recommendedName>
        <fullName evidence="3">CYTH domain-containing protein</fullName>
    </recommendedName>
</protein>
<dbReference type="RefSeq" id="WP_166435235.1">
    <property type="nucleotide sequence ID" value="NZ_VHSF01000005.1"/>
</dbReference>
<comment type="caution">
    <text evidence="1">The sequence shown here is derived from an EMBL/GenBank/DDBJ whole genome shotgun (WGS) entry which is preliminary data.</text>
</comment>
<keyword evidence="2" id="KW-1185">Reference proteome</keyword>
<evidence type="ECO:0000313" key="1">
    <source>
        <dbReference type="EMBL" id="TRO63274.1"/>
    </source>
</evidence>
<dbReference type="EMBL" id="VHSF01000005">
    <property type="protein sequence ID" value="TRO63274.1"/>
    <property type="molecule type" value="Genomic_DNA"/>
</dbReference>
<gene>
    <name evidence="1" type="ORF">FGM01_14105</name>
</gene>
<proteinExistence type="predicted"/>
<sequence>MQSKHWIPNTHNMFRSKEIRWFSHNEMKFVEAWFEKNGYLFENTEARTDYYLPLREKEDLGIKLRENNIEIKHRKSRSEVVDLTSTVQGYYENYVKWSFSSAEGDILVHEITTEDKYDWLAVRKERIGFKLTDDEDGKIIRVSLDNFPDYGCQIEYTRVLVKDELWYTFALEWFGARELKFDTTIIKRILGEEQLMSEDSKGYAEFLNTI</sequence>
<reference evidence="1 2" key="1">
    <citation type="submission" date="2019-06" db="EMBL/GenBank/DDBJ databases">
        <title>Gramella sabulilitoris sp. nov., isolated from a marine sand.</title>
        <authorList>
            <person name="Yoon J.-H."/>
        </authorList>
    </citation>
    <scope>NUCLEOTIDE SEQUENCE [LARGE SCALE GENOMIC DNA]</scope>
    <source>
        <strain evidence="1 2">HSMS-1</strain>
    </source>
</reference>
<accession>A0A550HWY2</accession>
<name>A0A550HWY2_9FLAO</name>